<keyword evidence="1" id="KW-0175">Coiled coil</keyword>
<accession>A0A2P8D334</accession>
<dbReference type="AlphaFoldDB" id="A0A2P8D334"/>
<organism evidence="2 3">
    <name type="scientific">Taibaiella chishuiensis</name>
    <dbReference type="NCBI Taxonomy" id="1434707"/>
    <lineage>
        <taxon>Bacteria</taxon>
        <taxon>Pseudomonadati</taxon>
        <taxon>Bacteroidota</taxon>
        <taxon>Chitinophagia</taxon>
        <taxon>Chitinophagales</taxon>
        <taxon>Chitinophagaceae</taxon>
        <taxon>Taibaiella</taxon>
    </lineage>
</organism>
<keyword evidence="3" id="KW-1185">Reference proteome</keyword>
<comment type="caution">
    <text evidence="2">The sequence shown here is derived from an EMBL/GenBank/DDBJ whole genome shotgun (WGS) entry which is preliminary data.</text>
</comment>
<dbReference type="RefSeq" id="WP_106523487.1">
    <property type="nucleotide sequence ID" value="NZ_PYGD01000005.1"/>
</dbReference>
<gene>
    <name evidence="2" type="ORF">B0I18_105174</name>
</gene>
<name>A0A2P8D334_9BACT</name>
<evidence type="ECO:0000313" key="2">
    <source>
        <dbReference type="EMBL" id="PSK91589.1"/>
    </source>
</evidence>
<evidence type="ECO:0000256" key="1">
    <source>
        <dbReference type="SAM" id="Coils"/>
    </source>
</evidence>
<reference evidence="2 3" key="1">
    <citation type="submission" date="2018-03" db="EMBL/GenBank/DDBJ databases">
        <title>Genomic Encyclopedia of Type Strains, Phase III (KMG-III): the genomes of soil and plant-associated and newly described type strains.</title>
        <authorList>
            <person name="Whitman W."/>
        </authorList>
    </citation>
    <scope>NUCLEOTIDE SEQUENCE [LARGE SCALE GENOMIC DNA]</scope>
    <source>
        <strain evidence="2 3">CGMCC 1.12700</strain>
    </source>
</reference>
<dbReference type="OrthoDB" id="676548at2"/>
<proteinExistence type="predicted"/>
<dbReference type="EMBL" id="PYGD01000005">
    <property type="protein sequence ID" value="PSK91589.1"/>
    <property type="molecule type" value="Genomic_DNA"/>
</dbReference>
<feature type="coiled-coil region" evidence="1">
    <location>
        <begin position="133"/>
        <end position="167"/>
    </location>
</feature>
<protein>
    <submittedName>
        <fullName evidence="2">Uncharacterized protein</fullName>
    </submittedName>
</protein>
<sequence length="306" mass="35871">MDKVSEFFKELKDRSSSPLFSSFAISWLITNWKIPVILMKYDSKDFSEMKMKGAIDYIMHLEIPWYQLWGIPAGSAILYTFGYPYLKNFISAFNAKRRKEGSNAVLKYSENGSISINRYLLLRKEYMDRTKRLQEIIKEESSLQIRYSQLESKIFGLEERILELKQKDEKSAQDMTQVKKYNTSLSDSNKELTRDKERLILQAEEYEPERAIKRFSGQWHYASENGGPNALVIKEDKITYLGGELEGKPPETEEIRIFQVLPNVNLIKMLTYGSGQYKYYILTIEDRNRNKLSGSVGNIRFFLNRM</sequence>
<dbReference type="Proteomes" id="UP000240572">
    <property type="component" value="Unassembled WGS sequence"/>
</dbReference>
<evidence type="ECO:0000313" key="3">
    <source>
        <dbReference type="Proteomes" id="UP000240572"/>
    </source>
</evidence>